<protein>
    <recommendedName>
        <fullName evidence="2">Putative ionotropic receptor ligand binding domain-containing protein</fullName>
    </recommendedName>
</protein>
<dbReference type="Pfam" id="PF24061">
    <property type="entry name" value="LBD_receptor"/>
    <property type="match status" value="1"/>
</dbReference>
<feature type="domain" description="Putative ionotropic receptor ligand binding" evidence="2">
    <location>
        <begin position="35"/>
        <end position="185"/>
    </location>
</feature>
<dbReference type="AlphaFoldDB" id="A0A182SL22"/>
<accession>A0A182SL22</accession>
<evidence type="ECO:0000313" key="4">
    <source>
        <dbReference type="Proteomes" id="UP000075901"/>
    </source>
</evidence>
<dbReference type="InterPro" id="IPR056198">
    <property type="entry name" value="LBD_receptor"/>
</dbReference>
<sequence>MTLLPVQTLIALLVLRAAGTQLELDTSNPNQLRQVLPELISSMLMRYFRHPYQPIQFYLAANSAVHHREQWDLLNLVLRYTSGHCTVTFANVDSNAGPMQQRTHAILFGEDVNAFERLLANFSTAANDYSGRYLLVLTNSINQQQQQQQQQQQHIEWNRLFGLLWSRHIVNVNVLLVTANGTVQV</sequence>
<feature type="chain" id="PRO_5008135911" description="Putative ionotropic receptor ligand binding domain-containing protein" evidence="1">
    <location>
        <begin position="20"/>
        <end position="185"/>
    </location>
</feature>
<reference evidence="4" key="1">
    <citation type="submission" date="2013-09" db="EMBL/GenBank/DDBJ databases">
        <title>The Genome Sequence of Anopheles maculatus species B.</title>
        <authorList>
            <consortium name="The Broad Institute Genomics Platform"/>
            <person name="Neafsey D.E."/>
            <person name="Besansky N."/>
            <person name="Howell P."/>
            <person name="Walton C."/>
            <person name="Young S.K."/>
            <person name="Zeng Q."/>
            <person name="Gargeya S."/>
            <person name="Fitzgerald M."/>
            <person name="Haas B."/>
            <person name="Abouelleil A."/>
            <person name="Allen A.W."/>
            <person name="Alvarado L."/>
            <person name="Arachchi H.M."/>
            <person name="Berlin A.M."/>
            <person name="Chapman S.B."/>
            <person name="Gainer-Dewar J."/>
            <person name="Goldberg J."/>
            <person name="Griggs A."/>
            <person name="Gujja S."/>
            <person name="Hansen M."/>
            <person name="Howarth C."/>
            <person name="Imamovic A."/>
            <person name="Ireland A."/>
            <person name="Larimer J."/>
            <person name="McCowan C."/>
            <person name="Murphy C."/>
            <person name="Pearson M."/>
            <person name="Poon T.W."/>
            <person name="Priest M."/>
            <person name="Roberts A."/>
            <person name="Saif S."/>
            <person name="Shea T."/>
            <person name="Sisk P."/>
            <person name="Sykes S."/>
            <person name="Wortman J."/>
            <person name="Nusbaum C."/>
            <person name="Birren B."/>
        </authorList>
    </citation>
    <scope>NUCLEOTIDE SEQUENCE [LARGE SCALE GENOMIC DNA]</scope>
    <source>
        <strain evidence="4">maculatus3</strain>
    </source>
</reference>
<proteinExistence type="predicted"/>
<keyword evidence="4" id="KW-1185">Reference proteome</keyword>
<name>A0A182SL22_9DIPT</name>
<evidence type="ECO:0000259" key="2">
    <source>
        <dbReference type="Pfam" id="PF24061"/>
    </source>
</evidence>
<evidence type="ECO:0000313" key="3">
    <source>
        <dbReference type="EnsemblMetazoa" id="AMAM008879-PA"/>
    </source>
</evidence>
<evidence type="ECO:0000256" key="1">
    <source>
        <dbReference type="SAM" id="SignalP"/>
    </source>
</evidence>
<reference evidence="3" key="2">
    <citation type="submission" date="2020-05" db="UniProtKB">
        <authorList>
            <consortium name="EnsemblMetazoa"/>
        </authorList>
    </citation>
    <scope>IDENTIFICATION</scope>
    <source>
        <strain evidence="3">maculatus3</strain>
    </source>
</reference>
<dbReference type="Proteomes" id="UP000075901">
    <property type="component" value="Unassembled WGS sequence"/>
</dbReference>
<dbReference type="EnsemblMetazoa" id="AMAM008879-RA">
    <property type="protein sequence ID" value="AMAM008879-PA"/>
    <property type="gene ID" value="AMAM008879"/>
</dbReference>
<dbReference type="VEuPathDB" id="VectorBase:AMAM008879"/>
<keyword evidence="1" id="KW-0732">Signal</keyword>
<organism evidence="3 4">
    <name type="scientific">Anopheles maculatus</name>
    <dbReference type="NCBI Taxonomy" id="74869"/>
    <lineage>
        <taxon>Eukaryota</taxon>
        <taxon>Metazoa</taxon>
        <taxon>Ecdysozoa</taxon>
        <taxon>Arthropoda</taxon>
        <taxon>Hexapoda</taxon>
        <taxon>Insecta</taxon>
        <taxon>Pterygota</taxon>
        <taxon>Neoptera</taxon>
        <taxon>Endopterygota</taxon>
        <taxon>Diptera</taxon>
        <taxon>Nematocera</taxon>
        <taxon>Culicoidea</taxon>
        <taxon>Culicidae</taxon>
        <taxon>Anophelinae</taxon>
        <taxon>Anopheles</taxon>
        <taxon>Anopheles maculatus group</taxon>
    </lineage>
</organism>
<feature type="signal peptide" evidence="1">
    <location>
        <begin position="1"/>
        <end position="19"/>
    </location>
</feature>